<feature type="domain" description="TadE-like" evidence="1">
    <location>
        <begin position="1"/>
        <end position="40"/>
    </location>
</feature>
<dbReference type="EMBL" id="AP014862">
    <property type="protein sequence ID" value="BAU75307.1"/>
    <property type="molecule type" value="Genomic_DNA"/>
</dbReference>
<protein>
    <submittedName>
        <fullName evidence="2">TadZ/CpaE protein</fullName>
    </submittedName>
</protein>
<reference evidence="2 3" key="2">
    <citation type="journal article" date="2017" name="Int. J. Syst. Evol. Microbiol.">
        <title>Pseudomonas furukawaii sp. nov., a polychlorinated biphenyl-degrading bacterium isolated from biphenyl-contaminated soil in Japan.</title>
        <authorList>
            <person name="Kimura N."/>
            <person name="Watanabe T."/>
            <person name="Suenaga H."/>
            <person name="Fujihara H."/>
            <person name="Futagami T."/>
            <person name="Goto M."/>
            <person name="Hanada S."/>
            <person name="Hirose J."/>
        </authorList>
    </citation>
    <scope>NUCLEOTIDE SEQUENCE [LARGE SCALE GENOMIC DNA]</scope>
    <source>
        <strain evidence="3">DSM 10086 / NBRC 110670 / KF707</strain>
    </source>
</reference>
<evidence type="ECO:0000259" key="1">
    <source>
        <dbReference type="Pfam" id="PF07811"/>
    </source>
</evidence>
<sequence>MVEFAIALPLLLLMLLAIGEFGRMLYQYNSLLQASRDAGRYVAGKAWDRTLGKIVLVDQQQDKDLVSEARNIAVYGIPGVTDDSQPVVAGLETGDVSVTEFDAEHVQVSITFAFQPLLGDGIPALVGDEIDLNLNLVATTVMRAL</sequence>
<name>A0AAD1C3D3_METFU</name>
<accession>A0AAD1C3D3</accession>
<dbReference type="Proteomes" id="UP000218554">
    <property type="component" value="Chromosome"/>
</dbReference>
<organism evidence="2 3">
    <name type="scientific">Metapseudomonas furukawaii</name>
    <name type="common">Pseudomonas furukawaii</name>
    <dbReference type="NCBI Taxonomy" id="1149133"/>
    <lineage>
        <taxon>Bacteria</taxon>
        <taxon>Pseudomonadati</taxon>
        <taxon>Pseudomonadota</taxon>
        <taxon>Gammaproteobacteria</taxon>
        <taxon>Pseudomonadales</taxon>
        <taxon>Pseudomonadaceae</taxon>
        <taxon>Metapseudomonas</taxon>
    </lineage>
</organism>
<gene>
    <name evidence="2" type="ORF">KF707C_36190</name>
</gene>
<proteinExistence type="predicted"/>
<keyword evidence="3" id="KW-1185">Reference proteome</keyword>
<evidence type="ECO:0000313" key="3">
    <source>
        <dbReference type="Proteomes" id="UP000218554"/>
    </source>
</evidence>
<dbReference type="KEGG" id="pfuw:KF707C_36190"/>
<dbReference type="Pfam" id="PF07811">
    <property type="entry name" value="TadE"/>
    <property type="match status" value="1"/>
</dbReference>
<reference evidence="3" key="1">
    <citation type="submission" date="2015-05" db="EMBL/GenBank/DDBJ databases">
        <title>Draft genome sequencing of a biphenyl-degrading bacterium, Pseudomonas balearica KF707 (=NBRC110670).</title>
        <authorList>
            <person name="Kimura N."/>
            <person name="Hirose J."/>
            <person name="Watanabe T."/>
            <person name="Suenaga H."/>
            <person name="Fujihara H."/>
            <person name="Noguchi M."/>
            <person name="Hashimoto M."/>
            <person name="Shimodaira J."/>
            <person name="Tsuchikane K."/>
            <person name="Hosoyama A."/>
            <person name="Yamazoe A."/>
            <person name="Fujita N."/>
            <person name="Furukawa K."/>
        </authorList>
    </citation>
    <scope>NUCLEOTIDE SEQUENCE [LARGE SCALE GENOMIC DNA]</scope>
    <source>
        <strain evidence="3">DSM 10086 / NBRC 110670 / KF707</strain>
    </source>
</reference>
<evidence type="ECO:0000313" key="2">
    <source>
        <dbReference type="EMBL" id="BAU75307.1"/>
    </source>
</evidence>
<dbReference type="AlphaFoldDB" id="A0AAD1C3D3"/>
<dbReference type="InterPro" id="IPR012495">
    <property type="entry name" value="TadE-like_dom"/>
</dbReference>